<evidence type="ECO:0000256" key="3">
    <source>
        <dbReference type="SAM" id="MobiDB-lite"/>
    </source>
</evidence>
<reference evidence="6" key="1">
    <citation type="journal article" date="2020" name="Stud. Mycol.">
        <title>101 Dothideomycetes genomes: a test case for predicting lifestyles and emergence of pathogens.</title>
        <authorList>
            <person name="Haridas S."/>
            <person name="Albert R."/>
            <person name="Binder M."/>
            <person name="Bloem J."/>
            <person name="Labutti K."/>
            <person name="Salamov A."/>
            <person name="Andreopoulos B."/>
            <person name="Baker S."/>
            <person name="Barry K."/>
            <person name="Bills G."/>
            <person name="Bluhm B."/>
            <person name="Cannon C."/>
            <person name="Castanera R."/>
            <person name="Culley D."/>
            <person name="Daum C."/>
            <person name="Ezra D."/>
            <person name="Gonzalez J."/>
            <person name="Henrissat B."/>
            <person name="Kuo A."/>
            <person name="Liang C."/>
            <person name="Lipzen A."/>
            <person name="Lutzoni F."/>
            <person name="Magnuson J."/>
            <person name="Mondo S."/>
            <person name="Nolan M."/>
            <person name="Ohm R."/>
            <person name="Pangilinan J."/>
            <person name="Park H.-J."/>
            <person name="Ramirez L."/>
            <person name="Alfaro M."/>
            <person name="Sun H."/>
            <person name="Tritt A."/>
            <person name="Yoshinaga Y."/>
            <person name="Zwiers L.-H."/>
            <person name="Turgeon B."/>
            <person name="Goodwin S."/>
            <person name="Spatafora J."/>
            <person name="Crous P."/>
            <person name="Grigoriev I."/>
        </authorList>
    </citation>
    <scope>NUCLEOTIDE SEQUENCE</scope>
    <source>
        <strain evidence="6">CBS 116435</strain>
    </source>
</reference>
<proteinExistence type="predicted"/>
<feature type="compositionally biased region" description="Low complexity" evidence="3">
    <location>
        <begin position="710"/>
        <end position="722"/>
    </location>
</feature>
<dbReference type="GO" id="GO:0008168">
    <property type="term" value="F:methyltransferase activity"/>
    <property type="evidence" value="ECO:0007669"/>
    <property type="project" value="UniProtKB-KW"/>
</dbReference>
<name>A0A9P4USL3_9PEZI</name>
<dbReference type="InterPro" id="IPR019257">
    <property type="entry name" value="MeTrfase_dom"/>
</dbReference>
<dbReference type="InterPro" id="IPR042095">
    <property type="entry name" value="SUMF_sf"/>
</dbReference>
<evidence type="ECO:0000259" key="4">
    <source>
        <dbReference type="Pfam" id="PF03781"/>
    </source>
</evidence>
<feature type="region of interest" description="Disordered" evidence="3">
    <location>
        <begin position="704"/>
        <end position="729"/>
    </location>
</feature>
<keyword evidence="1" id="KW-0489">Methyltransferase</keyword>
<dbReference type="Gene3D" id="3.90.1580.10">
    <property type="entry name" value="paralog of FGE (formylglycine-generating enzyme)"/>
    <property type="match status" value="1"/>
</dbReference>
<dbReference type="PANTHER" id="PTHR43397">
    <property type="entry name" value="ERGOTHIONEINE BIOSYNTHESIS PROTEIN 1"/>
    <property type="match status" value="1"/>
</dbReference>
<gene>
    <name evidence="6" type="ORF">K431DRAFT_219063</name>
</gene>
<dbReference type="InterPro" id="IPR005532">
    <property type="entry name" value="SUMF_dom"/>
</dbReference>
<sequence>MGSVGYQTSSSQDAVATPIVDIRSDTAGIELKDEIYKGLRPTHGGEKSLPTLLLYDDEGLRLFEEITYLDEYYLTGAEIDVLEQHATQIAARIPDGAIVVELGSGNLRKVKILLDALEAAHKRVEYYALDLMRAELQRTLDVVPKGSFEYVSCSGLWGTYDDGLVWLQKPEIADKPKVVLSLGSSVGNFSRTAAAGFLKQFADILSPKDALLIGIDSCQDAEKVFHAYNDRAGVTHAFTLNGLRHANKLLAYQAFDPAVWETFGRYNANAGRHEVFILPNKDVIIDGVSIAKGEALRIEESYKFDRNQIRDLWKHAGVVEEASWFNSSGDYGLHMISRPDIMPATKPEQYAAHPVPSVGEWHDLWKVWDTVTRQMIPEDELFDKPIKLRNACVFYLGHIPTFLDMKLTEGTGTKATEPLYYQKIFERGIDPDVDNPEHCHAHSEIPDTWPPVSEMIEFQQRVRERVLSLYETGAARDDNWTGRVLWLGFEHEVMHLETLLYMLLQSDKTLPPTGTIKPNFQQLAVAASNNAVGNEWFDVPAQQFTVGLDDDDSPEGPVRYFGWDVEKPSRTTDVPAFRAKGRPITVGEFAKYMIATGTDKMPASWTVFQPEGDVNGGNVSENDLAHFVTGKAHRTVYGPVPLKYALEWPVSASYDELAGCAEYMGGRIPTKEETLSIYYYVERAKRKGGEKLSRTIPAVNGHLVNEGVEESPTSNPSSNGTSATAGPNPSDFYVDLENANVGFKHWHPTSVSHNGGKLAGQGEMGGVWEWTSSALEKPEDFVPMKLYPAYSADFFDEKHNVILGGSWATLPRIAGRKTFVNWYQRNYLYVWAGARLVQDN</sequence>
<dbReference type="PANTHER" id="PTHR43397:SF1">
    <property type="entry name" value="ERGOTHIONEINE BIOSYNTHESIS PROTEIN 1"/>
    <property type="match status" value="1"/>
</dbReference>
<evidence type="ECO:0000313" key="7">
    <source>
        <dbReference type="Proteomes" id="UP000799441"/>
    </source>
</evidence>
<dbReference type="InterPro" id="IPR016187">
    <property type="entry name" value="CTDL_fold"/>
</dbReference>
<evidence type="ECO:0000313" key="6">
    <source>
        <dbReference type="EMBL" id="KAF2723853.1"/>
    </source>
</evidence>
<dbReference type="OrthoDB" id="659at2759"/>
<accession>A0A9P4USL3</accession>
<dbReference type="InterPro" id="IPR051128">
    <property type="entry name" value="EgtD_Methyltrsf_superfamily"/>
</dbReference>
<comment type="caution">
    <text evidence="6">The sequence shown here is derived from an EMBL/GenBank/DDBJ whole genome shotgun (WGS) entry which is preliminary data.</text>
</comment>
<dbReference type="Pfam" id="PF03781">
    <property type="entry name" value="FGE-sulfatase"/>
    <property type="match status" value="1"/>
</dbReference>
<keyword evidence="7" id="KW-1185">Reference proteome</keyword>
<evidence type="ECO:0000259" key="5">
    <source>
        <dbReference type="Pfam" id="PF10017"/>
    </source>
</evidence>
<dbReference type="InterPro" id="IPR017805">
    <property type="entry name" value="SAM_MeTrfase_EasF-type_put"/>
</dbReference>
<dbReference type="EMBL" id="MU003774">
    <property type="protein sequence ID" value="KAF2723853.1"/>
    <property type="molecule type" value="Genomic_DNA"/>
</dbReference>
<dbReference type="InterPro" id="IPR029063">
    <property type="entry name" value="SAM-dependent_MTases_sf"/>
</dbReference>
<keyword evidence="2" id="KW-0808">Transferase</keyword>
<dbReference type="GO" id="GO:0032259">
    <property type="term" value="P:methylation"/>
    <property type="evidence" value="ECO:0007669"/>
    <property type="project" value="UniProtKB-KW"/>
</dbReference>
<evidence type="ECO:0000256" key="1">
    <source>
        <dbReference type="ARBA" id="ARBA00022603"/>
    </source>
</evidence>
<dbReference type="Proteomes" id="UP000799441">
    <property type="component" value="Unassembled WGS sequence"/>
</dbReference>
<protein>
    <submittedName>
        <fullName evidence="6">Uncharacterized protein</fullName>
    </submittedName>
</protein>
<dbReference type="NCBIfam" id="TIGR03439">
    <property type="entry name" value="methyl_EasF"/>
    <property type="match status" value="1"/>
</dbReference>
<dbReference type="AlphaFoldDB" id="A0A9P4USL3"/>
<feature type="domain" description="Sulfatase-modifying factor enzyme-like" evidence="4">
    <location>
        <begin position="558"/>
        <end position="837"/>
    </location>
</feature>
<dbReference type="SUPFAM" id="SSF56436">
    <property type="entry name" value="C-type lectin-like"/>
    <property type="match status" value="1"/>
</dbReference>
<organism evidence="6 7">
    <name type="scientific">Polychaeton citri CBS 116435</name>
    <dbReference type="NCBI Taxonomy" id="1314669"/>
    <lineage>
        <taxon>Eukaryota</taxon>
        <taxon>Fungi</taxon>
        <taxon>Dikarya</taxon>
        <taxon>Ascomycota</taxon>
        <taxon>Pezizomycotina</taxon>
        <taxon>Dothideomycetes</taxon>
        <taxon>Dothideomycetidae</taxon>
        <taxon>Capnodiales</taxon>
        <taxon>Capnodiaceae</taxon>
        <taxon>Polychaeton</taxon>
    </lineage>
</organism>
<dbReference type="Pfam" id="PF10017">
    <property type="entry name" value="Methyltransf_33"/>
    <property type="match status" value="1"/>
</dbReference>
<feature type="domain" description="Histidine-specific methyltransferase SAM-dependent" evidence="5">
    <location>
        <begin position="32"/>
        <end position="337"/>
    </location>
</feature>
<dbReference type="Gene3D" id="3.40.50.150">
    <property type="entry name" value="Vaccinia Virus protein VP39"/>
    <property type="match status" value="1"/>
</dbReference>
<evidence type="ECO:0000256" key="2">
    <source>
        <dbReference type="ARBA" id="ARBA00022679"/>
    </source>
</evidence>